<proteinExistence type="predicted"/>
<dbReference type="EMBL" id="CADEBC010000921">
    <property type="protein sequence ID" value="CAB3262264.1"/>
    <property type="molecule type" value="Genomic_DNA"/>
</dbReference>
<dbReference type="Proteomes" id="UP000494106">
    <property type="component" value="Unassembled WGS sequence"/>
</dbReference>
<evidence type="ECO:0000313" key="1">
    <source>
        <dbReference type="EMBL" id="CAB3262264.1"/>
    </source>
</evidence>
<name>A0A8S1BSA4_ARCPL</name>
<gene>
    <name evidence="1" type="ORF">APLA_LOCUS18276</name>
</gene>
<protein>
    <submittedName>
        <fullName evidence="1">Uncharacterized protein</fullName>
    </submittedName>
</protein>
<organism evidence="1 2">
    <name type="scientific">Arctia plantaginis</name>
    <name type="common">Wood tiger moth</name>
    <name type="synonym">Phalaena plantaginis</name>
    <dbReference type="NCBI Taxonomy" id="874455"/>
    <lineage>
        <taxon>Eukaryota</taxon>
        <taxon>Metazoa</taxon>
        <taxon>Ecdysozoa</taxon>
        <taxon>Arthropoda</taxon>
        <taxon>Hexapoda</taxon>
        <taxon>Insecta</taxon>
        <taxon>Pterygota</taxon>
        <taxon>Neoptera</taxon>
        <taxon>Endopterygota</taxon>
        <taxon>Lepidoptera</taxon>
        <taxon>Glossata</taxon>
        <taxon>Ditrysia</taxon>
        <taxon>Noctuoidea</taxon>
        <taxon>Erebidae</taxon>
        <taxon>Arctiinae</taxon>
        <taxon>Arctia</taxon>
    </lineage>
</organism>
<keyword evidence="2" id="KW-1185">Reference proteome</keyword>
<dbReference type="AlphaFoldDB" id="A0A8S1BSA4"/>
<evidence type="ECO:0000313" key="2">
    <source>
        <dbReference type="Proteomes" id="UP000494106"/>
    </source>
</evidence>
<accession>A0A8S1BSA4</accession>
<sequence length="78" mass="8906">MVKKRIAQKNVGGQNVAKLAEEAFQSVTPQEWKNCVEHVKSIEKEYFTRGRTLYNEIDRLIVSVCDDSSSDSEEVEVD</sequence>
<comment type="caution">
    <text evidence="1">The sequence shown here is derived from an EMBL/GenBank/DDBJ whole genome shotgun (WGS) entry which is preliminary data.</text>
</comment>
<reference evidence="1 2" key="1">
    <citation type="submission" date="2020-04" db="EMBL/GenBank/DDBJ databases">
        <authorList>
            <person name="Wallbank WR R."/>
            <person name="Pardo Diaz C."/>
            <person name="Kozak K."/>
            <person name="Martin S."/>
            <person name="Jiggins C."/>
            <person name="Moest M."/>
            <person name="Warren A I."/>
            <person name="Byers J.R.P. K."/>
            <person name="Montejo-Kovacevich G."/>
            <person name="Yen C E."/>
        </authorList>
    </citation>
    <scope>NUCLEOTIDE SEQUENCE [LARGE SCALE GENOMIC DNA]</scope>
</reference>
<dbReference type="OrthoDB" id="6511194at2759"/>